<keyword evidence="4" id="KW-0949">S-adenosyl-L-methionine</keyword>
<dbReference type="PANTHER" id="PTHR23245:SF25">
    <property type="entry name" value="TRNA WYBUTOSINE-SYNTHESIZING PROTEIN 2 HOMOLOG"/>
    <property type="match status" value="1"/>
</dbReference>
<keyword evidence="3" id="KW-0808">Transferase</keyword>
<dbReference type="Gene3D" id="2.120.10.80">
    <property type="entry name" value="Kelch-type beta propeller"/>
    <property type="match status" value="1"/>
</dbReference>
<evidence type="ECO:0000313" key="10">
    <source>
        <dbReference type="EMBL" id="KAK1326195.1"/>
    </source>
</evidence>
<dbReference type="Pfam" id="PF25133">
    <property type="entry name" value="TYW2_N_2"/>
    <property type="match status" value="1"/>
</dbReference>
<dbReference type="InterPro" id="IPR056744">
    <property type="entry name" value="TRM5/TYW2-like_N"/>
</dbReference>
<evidence type="ECO:0000313" key="11">
    <source>
        <dbReference type="Proteomes" id="UP001180020"/>
    </source>
</evidence>
<keyword evidence="5" id="KW-0819">tRNA processing</keyword>
<dbReference type="AlphaFoldDB" id="A0AAV9FJQ8"/>
<dbReference type="EMBL" id="JAUJYO010000001">
    <property type="protein sequence ID" value="KAK1326195.1"/>
    <property type="molecule type" value="Genomic_DNA"/>
</dbReference>
<protein>
    <submittedName>
        <fullName evidence="10">tRNA wybutosine-synthesizing protein 2/3/4</fullName>
    </submittedName>
</protein>
<accession>A0AAV9FJQ8</accession>
<dbReference type="GO" id="GO:0030488">
    <property type="term" value="P:tRNA methylation"/>
    <property type="evidence" value="ECO:0007669"/>
    <property type="project" value="TreeGrafter"/>
</dbReference>
<dbReference type="Gene3D" id="3.40.50.150">
    <property type="entry name" value="Vaccinia Virus protein VP39"/>
    <property type="match status" value="1"/>
</dbReference>
<dbReference type="InterPro" id="IPR029063">
    <property type="entry name" value="SAM-dependent_MTases_sf"/>
</dbReference>
<dbReference type="GO" id="GO:0008175">
    <property type="term" value="F:tRNA methyltransferase activity"/>
    <property type="evidence" value="ECO:0007669"/>
    <property type="project" value="TreeGrafter"/>
</dbReference>
<evidence type="ECO:0000259" key="9">
    <source>
        <dbReference type="PROSITE" id="PS51684"/>
    </source>
</evidence>
<dbReference type="InterPro" id="IPR015915">
    <property type="entry name" value="Kelch-typ_b-propeller"/>
</dbReference>
<evidence type="ECO:0000256" key="4">
    <source>
        <dbReference type="ARBA" id="ARBA00022691"/>
    </source>
</evidence>
<dbReference type="InterPro" id="IPR036602">
    <property type="entry name" value="tRNA_yW-synthesising-like_sf"/>
</dbReference>
<name>A0AAV9FJQ8_ACOCL</name>
<dbReference type="Pfam" id="PF24681">
    <property type="entry name" value="Kelch_KLHDC2_KLHL20_DRC7"/>
    <property type="match status" value="1"/>
</dbReference>
<dbReference type="Pfam" id="PF02676">
    <property type="entry name" value="TYW3"/>
    <property type="match status" value="1"/>
</dbReference>
<gene>
    <name evidence="10" type="ORF">QJS10_CPA01g00894</name>
</gene>
<comment type="pathway">
    <text evidence="1">tRNA modification; wybutosine-tRNA(Phe) biosynthesis.</text>
</comment>
<dbReference type="Gene3D" id="3.30.1960.10">
    <property type="entry name" value="tRNA wybutosine-synthesizing-like"/>
    <property type="match status" value="1"/>
</dbReference>
<evidence type="ECO:0000256" key="3">
    <source>
        <dbReference type="ARBA" id="ARBA00022679"/>
    </source>
</evidence>
<dbReference type="SUPFAM" id="SSF53335">
    <property type="entry name" value="S-adenosyl-L-methionine-dependent methyltransferases"/>
    <property type="match status" value="1"/>
</dbReference>
<dbReference type="InterPro" id="IPR056743">
    <property type="entry name" value="TRM5-TYW2-like_MTfase"/>
</dbReference>
<proteinExistence type="predicted"/>
<dbReference type="SUPFAM" id="SSF111278">
    <property type="entry name" value="SSo0622-like"/>
    <property type="match status" value="1"/>
</dbReference>
<dbReference type="InterPro" id="IPR003827">
    <property type="entry name" value="tRNA_yW-synthesising"/>
</dbReference>
<evidence type="ECO:0000256" key="2">
    <source>
        <dbReference type="ARBA" id="ARBA00022603"/>
    </source>
</evidence>
<feature type="domain" description="SAM-dependent methyltransferase TRM5/TYW2-type" evidence="9">
    <location>
        <begin position="673"/>
        <end position="935"/>
    </location>
</feature>
<dbReference type="Gene3D" id="3.30.300.110">
    <property type="entry name" value="Met-10+ protein-like domains"/>
    <property type="match status" value="1"/>
</dbReference>
<reference evidence="10" key="2">
    <citation type="submission" date="2023-06" db="EMBL/GenBank/DDBJ databases">
        <authorList>
            <person name="Ma L."/>
            <person name="Liu K.-W."/>
            <person name="Li Z."/>
            <person name="Hsiao Y.-Y."/>
            <person name="Qi Y."/>
            <person name="Fu T."/>
            <person name="Tang G."/>
            <person name="Zhang D."/>
            <person name="Sun W.-H."/>
            <person name="Liu D.-K."/>
            <person name="Li Y."/>
            <person name="Chen G.-Z."/>
            <person name="Liu X.-D."/>
            <person name="Liao X.-Y."/>
            <person name="Jiang Y.-T."/>
            <person name="Yu X."/>
            <person name="Hao Y."/>
            <person name="Huang J."/>
            <person name="Zhao X.-W."/>
            <person name="Ke S."/>
            <person name="Chen Y.-Y."/>
            <person name="Wu W.-L."/>
            <person name="Hsu J.-L."/>
            <person name="Lin Y.-F."/>
            <person name="Huang M.-D."/>
            <person name="Li C.-Y."/>
            <person name="Huang L."/>
            <person name="Wang Z.-W."/>
            <person name="Zhao X."/>
            <person name="Zhong W.-Y."/>
            <person name="Peng D.-H."/>
            <person name="Ahmad S."/>
            <person name="Lan S."/>
            <person name="Zhang J.-S."/>
            <person name="Tsai W.-C."/>
            <person name="Van De Peer Y."/>
            <person name="Liu Z.-J."/>
        </authorList>
    </citation>
    <scope>NUCLEOTIDE SEQUENCE</scope>
    <source>
        <strain evidence="10">CP</strain>
        <tissue evidence="10">Leaves</tissue>
    </source>
</reference>
<feature type="compositionally biased region" description="Low complexity" evidence="8">
    <location>
        <begin position="9"/>
        <end position="18"/>
    </location>
</feature>
<keyword evidence="2" id="KW-0489">Methyltransferase</keyword>
<organism evidence="10 11">
    <name type="scientific">Acorus calamus</name>
    <name type="common">Sweet flag</name>
    <dbReference type="NCBI Taxonomy" id="4465"/>
    <lineage>
        <taxon>Eukaryota</taxon>
        <taxon>Viridiplantae</taxon>
        <taxon>Streptophyta</taxon>
        <taxon>Embryophyta</taxon>
        <taxon>Tracheophyta</taxon>
        <taxon>Spermatophyta</taxon>
        <taxon>Magnoliopsida</taxon>
        <taxon>Liliopsida</taxon>
        <taxon>Acoraceae</taxon>
        <taxon>Acorus</taxon>
    </lineage>
</organism>
<evidence type="ECO:0000256" key="7">
    <source>
        <dbReference type="ARBA" id="ARBA00049400"/>
    </source>
</evidence>
<dbReference type="FunFam" id="3.30.1960.10:FF:000002">
    <property type="entry name" value="tRNA wybutosine-synthesizing protein 2/3/4"/>
    <property type="match status" value="1"/>
</dbReference>
<dbReference type="Pfam" id="PF02475">
    <property type="entry name" value="TRM5-TYW2_MTfase"/>
    <property type="match status" value="1"/>
</dbReference>
<dbReference type="GO" id="GO:0005737">
    <property type="term" value="C:cytoplasm"/>
    <property type="evidence" value="ECO:0007669"/>
    <property type="project" value="TreeGrafter"/>
</dbReference>
<dbReference type="PROSITE" id="PS51684">
    <property type="entry name" value="SAM_MT_TRM5_TYW2"/>
    <property type="match status" value="1"/>
</dbReference>
<feature type="region of interest" description="Disordered" evidence="8">
    <location>
        <begin position="1"/>
        <end position="27"/>
    </location>
</feature>
<dbReference type="Proteomes" id="UP001180020">
    <property type="component" value="Unassembled WGS sequence"/>
</dbReference>
<evidence type="ECO:0000256" key="6">
    <source>
        <dbReference type="ARBA" id="ARBA00049202"/>
    </source>
</evidence>
<evidence type="ECO:0000256" key="8">
    <source>
        <dbReference type="SAM" id="MobiDB-lite"/>
    </source>
</evidence>
<dbReference type="GO" id="GO:0102522">
    <property type="term" value="F:tRNA 4-demethylwyosine alpha-amino-alpha-carboxypropyltransferase activity"/>
    <property type="evidence" value="ECO:0007669"/>
    <property type="project" value="UniProtKB-EC"/>
</dbReference>
<evidence type="ECO:0000256" key="5">
    <source>
        <dbReference type="ARBA" id="ARBA00022694"/>
    </source>
</evidence>
<comment type="catalytic activity">
    <reaction evidence="6">
        <text>4-demethyl-7-[(3S)-3-amino-3-carboxypropyl]wyosine(37) in tRNA(Phe) + S-adenosyl-L-methionine = 7-[(3S)-3-amino-3-carboxypropyl]wyosine(37) in tRNA(Phe) + S-adenosyl-L-homocysteine + H(+)</text>
        <dbReference type="Rhea" id="RHEA:36635"/>
        <dbReference type="Rhea" id="RHEA-COMP:10378"/>
        <dbReference type="Rhea" id="RHEA-COMP:10379"/>
        <dbReference type="ChEBI" id="CHEBI:15378"/>
        <dbReference type="ChEBI" id="CHEBI:57856"/>
        <dbReference type="ChEBI" id="CHEBI:59789"/>
        <dbReference type="ChEBI" id="CHEBI:73543"/>
        <dbReference type="ChEBI" id="CHEBI:73550"/>
        <dbReference type="EC" id="2.1.1.282"/>
    </reaction>
</comment>
<comment type="caution">
    <text evidence="10">The sequence shown here is derived from an EMBL/GenBank/DDBJ whole genome shotgun (WGS) entry which is preliminary data.</text>
</comment>
<reference evidence="10" key="1">
    <citation type="journal article" date="2023" name="Nat. Commun.">
        <title>Diploid and tetraploid genomes of Acorus and the evolution of monocots.</title>
        <authorList>
            <person name="Ma L."/>
            <person name="Liu K.W."/>
            <person name="Li Z."/>
            <person name="Hsiao Y.Y."/>
            <person name="Qi Y."/>
            <person name="Fu T."/>
            <person name="Tang G.D."/>
            <person name="Zhang D."/>
            <person name="Sun W.H."/>
            <person name="Liu D.K."/>
            <person name="Li Y."/>
            <person name="Chen G.Z."/>
            <person name="Liu X.D."/>
            <person name="Liao X.Y."/>
            <person name="Jiang Y.T."/>
            <person name="Yu X."/>
            <person name="Hao Y."/>
            <person name="Huang J."/>
            <person name="Zhao X.W."/>
            <person name="Ke S."/>
            <person name="Chen Y.Y."/>
            <person name="Wu W.L."/>
            <person name="Hsu J.L."/>
            <person name="Lin Y.F."/>
            <person name="Huang M.D."/>
            <person name="Li C.Y."/>
            <person name="Huang L."/>
            <person name="Wang Z.W."/>
            <person name="Zhao X."/>
            <person name="Zhong W.Y."/>
            <person name="Peng D.H."/>
            <person name="Ahmad S."/>
            <person name="Lan S."/>
            <person name="Zhang J.S."/>
            <person name="Tsai W.C."/>
            <person name="Van de Peer Y."/>
            <person name="Liu Z.J."/>
        </authorList>
    </citation>
    <scope>NUCLEOTIDE SEQUENCE</scope>
    <source>
        <strain evidence="10">CP</strain>
    </source>
</reference>
<feature type="compositionally biased region" description="Polar residues" evidence="8">
    <location>
        <begin position="56"/>
        <end position="65"/>
    </location>
</feature>
<keyword evidence="11" id="KW-1185">Reference proteome</keyword>
<dbReference type="InterPro" id="IPR030382">
    <property type="entry name" value="MeTrfase_TRM5/TYW2"/>
</dbReference>
<dbReference type="PANTHER" id="PTHR23245">
    <property type="entry name" value="TRNA METHYLTRANSFERASE"/>
    <property type="match status" value="1"/>
</dbReference>
<sequence>MEFERRKSAAMAAMTSSSPDKSPKGNVDEQIVPLIAAINASDSYFTTSSCSGRISILSQPPSDSSADGGGGDVGKEKKKKKAGGGGWVFVSHEPADPGSVVEILFNSGEGESVGHDLVFRFEPLIVAIECVDAAAAQSLVSTAVSCGFRDSGVTSMQRRVMVAIRCSIRMEVPLGEMGHVVVSPEYVRYLVDIANKKMELNKKRTDGLLQALLKKGNCMGGSAGICSEDERTSSYCMSCIEDNFHSYDVKESSMDDKSHFNDVEVKYRYAEGTSMTRGPKSGGSVIQLAISGQPIEKLFLWGQSACITHHKKILVFGGFGGLGRHARRSDTLMIDPKSGVVNLIDIGGTPSPRLGHTSSVVGEQVYVIGGRGDPMQIFNDVWVLNTAENKWKLIECSGQVFHPRHRHATAVVGSKIYVFGGLYDGVIYSCMHILDTENSQWSQFNPPMRINMLLIVSEVNISSEKEYNNITQPLASLNNGNPGFPGLQNSASMTLEKKHQCNSLQSTLLNLKFDSGSNSSAEGDAYQRSAKHFALRVERRYAKLVKDLLKKFGWLDLGRKVYLSHDRLHVFFPITNNFQSNFLVPNEMKTLSSSDGRRLLESFIEKELAMNEVSSSMGRDILLSCGGSVVLDDISCLRKVAKAPQAVLREVVWSLIKDKGMLSEMLEQLPTRWERLGDIVVLPVSSFGDPAWDLIGDELWPIVAESLGACRLARQVYPGIGGMKMLLEGQKKLQSKDRENIRLKGRVLPTGTRDSTLEILVGDNGWVNHHENGIIYSFDATKCMFHRETAQRSSAWANLTARLICSCAIRAKAKLVYACEWNPHAIEALRRNVQANSVAERCIILEGDNRDTAPRGVADRVCLGLLPTSEASWCTAVSALRPEGGILHVHGNVNDSEEVAWSEYVNKTISNISKTEGIINMIVIIGKCRWSTSNE</sequence>
<comment type="catalytic activity">
    <reaction evidence="7">
        <text>4-demethylwyosine(37) in tRNA(Phe) + S-adenosyl-L-methionine = 4-demethyl-7-[(3S)-3-amino-3-carboxypropyl]wyosine(37) in tRNA(Phe) + S-methyl-5'-thioadenosine + H(+)</text>
        <dbReference type="Rhea" id="RHEA:36355"/>
        <dbReference type="Rhea" id="RHEA-COMP:10164"/>
        <dbReference type="Rhea" id="RHEA-COMP:10378"/>
        <dbReference type="ChEBI" id="CHEBI:15378"/>
        <dbReference type="ChEBI" id="CHEBI:17509"/>
        <dbReference type="ChEBI" id="CHEBI:59789"/>
        <dbReference type="ChEBI" id="CHEBI:64315"/>
        <dbReference type="ChEBI" id="CHEBI:73550"/>
        <dbReference type="EC" id="2.5.1.114"/>
    </reaction>
</comment>
<dbReference type="GO" id="GO:0031591">
    <property type="term" value="P:wybutosine biosynthetic process"/>
    <property type="evidence" value="ECO:0007669"/>
    <property type="project" value="TreeGrafter"/>
</dbReference>
<evidence type="ECO:0000256" key="1">
    <source>
        <dbReference type="ARBA" id="ARBA00004797"/>
    </source>
</evidence>
<dbReference type="SUPFAM" id="SSF117281">
    <property type="entry name" value="Kelch motif"/>
    <property type="match status" value="1"/>
</dbReference>
<feature type="region of interest" description="Disordered" evidence="8">
    <location>
        <begin position="56"/>
        <end position="86"/>
    </location>
</feature>